<dbReference type="Gramene" id="Os01t0520340-01">
    <property type="protein sequence ID" value="Os01t0520340-01"/>
    <property type="gene ID" value="Os01g0520340"/>
</dbReference>
<evidence type="ECO:0000313" key="1">
    <source>
        <dbReference type="EMBL" id="BAS72447.1"/>
    </source>
</evidence>
<dbReference type="AlphaFoldDB" id="A0A0P0V3F0"/>
<dbReference type="InParanoid" id="A0A0P0V3F0"/>
<dbReference type="PaxDb" id="39947-A0A0P0V3F0"/>
<evidence type="ECO:0000313" key="2">
    <source>
        <dbReference type="Proteomes" id="UP000059680"/>
    </source>
</evidence>
<reference evidence="1 2" key="2">
    <citation type="journal article" date="2013" name="Plant Cell Physiol.">
        <title>Rice Annotation Project Database (RAP-DB): an integrative and interactive database for rice genomics.</title>
        <authorList>
            <person name="Sakai H."/>
            <person name="Lee S.S."/>
            <person name="Tanaka T."/>
            <person name="Numa H."/>
            <person name="Kim J."/>
            <person name="Kawahara Y."/>
            <person name="Wakimoto H."/>
            <person name="Yang C.C."/>
            <person name="Iwamoto M."/>
            <person name="Abe T."/>
            <person name="Yamada Y."/>
            <person name="Muto A."/>
            <person name="Inokuchi H."/>
            <person name="Ikemura T."/>
            <person name="Matsumoto T."/>
            <person name="Sasaki T."/>
            <person name="Itoh T."/>
        </authorList>
    </citation>
    <scope>NUCLEOTIDE SEQUENCE [LARGE SCALE GENOMIC DNA]</scope>
    <source>
        <strain evidence="2">cv. Nipponbare</strain>
    </source>
</reference>
<protein>
    <submittedName>
        <fullName evidence="1">Os01g0520340 protein</fullName>
    </submittedName>
</protein>
<dbReference type="Proteomes" id="UP000059680">
    <property type="component" value="Chromosome 1"/>
</dbReference>
<gene>
    <name evidence="1" type="ordered locus">Os01g0520340</name>
    <name evidence="1" type="ORF">OSNPB_010520340</name>
</gene>
<keyword evidence="2" id="KW-1185">Reference proteome</keyword>
<sequence>MQETDCYACTELWITNGLPVAAGRIDDGCMPVGGPPFKPVIQPRPRLRLSGTAAWPPWPTSPLAATTMNRSRAANAAFHAMFLPSFLTCGGAGSVQRVSAVSRRLVDGMELNLISAPISPYK</sequence>
<accession>A0A0P0V3F0</accession>
<proteinExistence type="predicted"/>
<reference evidence="1 2" key="3">
    <citation type="journal article" date="2013" name="Rice">
        <title>Improvement of the Oryza sativa Nipponbare reference genome using next generation sequence and optical map data.</title>
        <authorList>
            <person name="Kawahara Y."/>
            <person name="de la Bastide M."/>
            <person name="Hamilton J.P."/>
            <person name="Kanamori H."/>
            <person name="McCombie W.R."/>
            <person name="Ouyang S."/>
            <person name="Schwartz D.C."/>
            <person name="Tanaka T."/>
            <person name="Wu J."/>
            <person name="Zhou S."/>
            <person name="Childs K.L."/>
            <person name="Davidson R.M."/>
            <person name="Lin H."/>
            <person name="Quesada-Ocampo L."/>
            <person name="Vaillancourt B."/>
            <person name="Sakai H."/>
            <person name="Lee S.S."/>
            <person name="Kim J."/>
            <person name="Numa H."/>
            <person name="Itoh T."/>
            <person name="Buell C.R."/>
            <person name="Matsumoto T."/>
        </authorList>
    </citation>
    <scope>NUCLEOTIDE SEQUENCE [LARGE SCALE GENOMIC DNA]</scope>
    <source>
        <strain evidence="2">cv. Nipponbare</strain>
    </source>
</reference>
<reference evidence="2" key="1">
    <citation type="journal article" date="2005" name="Nature">
        <title>The map-based sequence of the rice genome.</title>
        <authorList>
            <consortium name="International rice genome sequencing project (IRGSP)"/>
            <person name="Matsumoto T."/>
            <person name="Wu J."/>
            <person name="Kanamori H."/>
            <person name="Katayose Y."/>
            <person name="Fujisawa M."/>
            <person name="Namiki N."/>
            <person name="Mizuno H."/>
            <person name="Yamamoto K."/>
            <person name="Antonio B.A."/>
            <person name="Baba T."/>
            <person name="Sakata K."/>
            <person name="Nagamura Y."/>
            <person name="Aoki H."/>
            <person name="Arikawa K."/>
            <person name="Arita K."/>
            <person name="Bito T."/>
            <person name="Chiden Y."/>
            <person name="Fujitsuka N."/>
            <person name="Fukunaka R."/>
            <person name="Hamada M."/>
            <person name="Harada C."/>
            <person name="Hayashi A."/>
            <person name="Hijishita S."/>
            <person name="Honda M."/>
            <person name="Hosokawa S."/>
            <person name="Ichikawa Y."/>
            <person name="Idonuma A."/>
            <person name="Iijima M."/>
            <person name="Ikeda M."/>
            <person name="Ikeno M."/>
            <person name="Ito K."/>
            <person name="Ito S."/>
            <person name="Ito T."/>
            <person name="Ito Y."/>
            <person name="Ito Y."/>
            <person name="Iwabuchi A."/>
            <person name="Kamiya K."/>
            <person name="Karasawa W."/>
            <person name="Kurita K."/>
            <person name="Katagiri S."/>
            <person name="Kikuta A."/>
            <person name="Kobayashi H."/>
            <person name="Kobayashi N."/>
            <person name="Machita K."/>
            <person name="Maehara T."/>
            <person name="Masukawa M."/>
            <person name="Mizubayashi T."/>
            <person name="Mukai Y."/>
            <person name="Nagasaki H."/>
            <person name="Nagata Y."/>
            <person name="Naito S."/>
            <person name="Nakashima M."/>
            <person name="Nakama Y."/>
            <person name="Nakamichi Y."/>
            <person name="Nakamura M."/>
            <person name="Meguro A."/>
            <person name="Negishi M."/>
            <person name="Ohta I."/>
            <person name="Ohta T."/>
            <person name="Okamoto M."/>
            <person name="Ono N."/>
            <person name="Saji S."/>
            <person name="Sakaguchi M."/>
            <person name="Sakai K."/>
            <person name="Shibata M."/>
            <person name="Shimokawa T."/>
            <person name="Song J."/>
            <person name="Takazaki Y."/>
            <person name="Terasawa K."/>
            <person name="Tsugane M."/>
            <person name="Tsuji K."/>
            <person name="Ueda S."/>
            <person name="Waki K."/>
            <person name="Yamagata H."/>
            <person name="Yamamoto M."/>
            <person name="Yamamoto S."/>
            <person name="Yamane H."/>
            <person name="Yoshiki S."/>
            <person name="Yoshihara R."/>
            <person name="Yukawa K."/>
            <person name="Zhong H."/>
            <person name="Yano M."/>
            <person name="Yuan Q."/>
            <person name="Ouyang S."/>
            <person name="Liu J."/>
            <person name="Jones K.M."/>
            <person name="Gansberger K."/>
            <person name="Moffat K."/>
            <person name="Hill J."/>
            <person name="Bera J."/>
            <person name="Fadrosh D."/>
            <person name="Jin S."/>
            <person name="Johri S."/>
            <person name="Kim M."/>
            <person name="Overton L."/>
            <person name="Reardon M."/>
            <person name="Tsitrin T."/>
            <person name="Vuong H."/>
            <person name="Weaver B."/>
            <person name="Ciecko A."/>
            <person name="Tallon L."/>
            <person name="Jackson J."/>
            <person name="Pai G."/>
            <person name="Aken S.V."/>
            <person name="Utterback T."/>
            <person name="Reidmuller S."/>
            <person name="Feldblyum T."/>
            <person name="Hsiao J."/>
            <person name="Zismann V."/>
            <person name="Iobst S."/>
            <person name="de Vazeille A.R."/>
            <person name="Buell C.R."/>
            <person name="Ying K."/>
            <person name="Li Y."/>
            <person name="Lu T."/>
            <person name="Huang Y."/>
            <person name="Zhao Q."/>
            <person name="Feng Q."/>
            <person name="Zhang L."/>
            <person name="Zhu J."/>
            <person name="Weng Q."/>
            <person name="Mu J."/>
            <person name="Lu Y."/>
            <person name="Fan D."/>
            <person name="Liu Y."/>
            <person name="Guan J."/>
            <person name="Zhang Y."/>
            <person name="Yu S."/>
            <person name="Liu X."/>
            <person name="Zhang Y."/>
            <person name="Hong G."/>
            <person name="Han B."/>
            <person name="Choisne N."/>
            <person name="Demange N."/>
            <person name="Orjeda G."/>
            <person name="Samain S."/>
            <person name="Cattolico L."/>
            <person name="Pelletier E."/>
            <person name="Couloux A."/>
            <person name="Segurens B."/>
            <person name="Wincker P."/>
            <person name="D'Hont A."/>
            <person name="Scarpelli C."/>
            <person name="Weissenbach J."/>
            <person name="Salanoubat M."/>
            <person name="Quetier F."/>
            <person name="Yu Y."/>
            <person name="Kim H.R."/>
            <person name="Rambo T."/>
            <person name="Currie J."/>
            <person name="Collura K."/>
            <person name="Luo M."/>
            <person name="Yang T."/>
            <person name="Ammiraju J.S.S."/>
            <person name="Engler F."/>
            <person name="Soderlund C."/>
            <person name="Wing R.A."/>
            <person name="Palmer L.E."/>
            <person name="de la Bastide M."/>
            <person name="Spiegel L."/>
            <person name="Nascimento L."/>
            <person name="Zutavern T."/>
            <person name="O'Shaughnessy A."/>
            <person name="Dike S."/>
            <person name="Dedhia N."/>
            <person name="Preston R."/>
            <person name="Balija V."/>
            <person name="McCombie W.R."/>
            <person name="Chow T."/>
            <person name="Chen H."/>
            <person name="Chung M."/>
            <person name="Chen C."/>
            <person name="Shaw J."/>
            <person name="Wu H."/>
            <person name="Hsiao K."/>
            <person name="Chao Y."/>
            <person name="Chu M."/>
            <person name="Cheng C."/>
            <person name="Hour A."/>
            <person name="Lee P."/>
            <person name="Lin S."/>
            <person name="Lin Y."/>
            <person name="Liou J."/>
            <person name="Liu S."/>
            <person name="Hsing Y."/>
            <person name="Raghuvanshi S."/>
            <person name="Mohanty A."/>
            <person name="Bharti A.K."/>
            <person name="Gaur A."/>
            <person name="Gupta V."/>
            <person name="Kumar D."/>
            <person name="Ravi V."/>
            <person name="Vij S."/>
            <person name="Kapur A."/>
            <person name="Khurana P."/>
            <person name="Khurana P."/>
            <person name="Khurana J.P."/>
            <person name="Tyagi A.K."/>
            <person name="Gaikwad K."/>
            <person name="Singh A."/>
            <person name="Dalal V."/>
            <person name="Srivastava S."/>
            <person name="Dixit A."/>
            <person name="Pal A.K."/>
            <person name="Ghazi I.A."/>
            <person name="Yadav M."/>
            <person name="Pandit A."/>
            <person name="Bhargava A."/>
            <person name="Sureshbabu K."/>
            <person name="Batra K."/>
            <person name="Sharma T.R."/>
            <person name="Mohapatra T."/>
            <person name="Singh N.K."/>
            <person name="Messing J."/>
            <person name="Nelson A.B."/>
            <person name="Fuks G."/>
            <person name="Kavchok S."/>
            <person name="Keizer G."/>
            <person name="Linton E."/>
            <person name="Llaca V."/>
            <person name="Song R."/>
            <person name="Tanyolac B."/>
            <person name="Young S."/>
            <person name="Ho-Il K."/>
            <person name="Hahn J.H."/>
            <person name="Sangsakoo G."/>
            <person name="Vanavichit A."/>
            <person name="de Mattos Luiz.A.T."/>
            <person name="Zimmer P.D."/>
            <person name="Malone G."/>
            <person name="Dellagostin O."/>
            <person name="de Oliveira A.C."/>
            <person name="Bevan M."/>
            <person name="Bancroft I."/>
            <person name="Minx P."/>
            <person name="Cordum H."/>
            <person name="Wilson R."/>
            <person name="Cheng Z."/>
            <person name="Jin W."/>
            <person name="Jiang J."/>
            <person name="Leong S.A."/>
            <person name="Iwama H."/>
            <person name="Gojobori T."/>
            <person name="Itoh T."/>
            <person name="Niimura Y."/>
            <person name="Fujii Y."/>
            <person name="Habara T."/>
            <person name="Sakai H."/>
            <person name="Sato Y."/>
            <person name="Wilson G."/>
            <person name="Kumar K."/>
            <person name="McCouch S."/>
            <person name="Juretic N."/>
            <person name="Hoen D."/>
            <person name="Wright S."/>
            <person name="Bruskiewich R."/>
            <person name="Bureau T."/>
            <person name="Miyao A."/>
            <person name="Hirochika H."/>
            <person name="Nishikawa T."/>
            <person name="Kadowaki K."/>
            <person name="Sugiura M."/>
            <person name="Burr B."/>
            <person name="Sasaki T."/>
        </authorList>
    </citation>
    <scope>NUCLEOTIDE SEQUENCE [LARGE SCALE GENOMIC DNA]</scope>
    <source>
        <strain evidence="2">cv. Nipponbare</strain>
    </source>
</reference>
<name>A0A0P0V3F0_ORYSJ</name>
<organism evidence="1 2">
    <name type="scientific">Oryza sativa subsp. japonica</name>
    <name type="common">Rice</name>
    <dbReference type="NCBI Taxonomy" id="39947"/>
    <lineage>
        <taxon>Eukaryota</taxon>
        <taxon>Viridiplantae</taxon>
        <taxon>Streptophyta</taxon>
        <taxon>Embryophyta</taxon>
        <taxon>Tracheophyta</taxon>
        <taxon>Spermatophyta</taxon>
        <taxon>Magnoliopsida</taxon>
        <taxon>Liliopsida</taxon>
        <taxon>Poales</taxon>
        <taxon>Poaceae</taxon>
        <taxon>BOP clade</taxon>
        <taxon>Oryzoideae</taxon>
        <taxon>Oryzeae</taxon>
        <taxon>Oryzinae</taxon>
        <taxon>Oryza</taxon>
        <taxon>Oryza sativa</taxon>
    </lineage>
</organism>
<dbReference type="EMBL" id="AP014957">
    <property type="protein sequence ID" value="BAS72447.1"/>
    <property type="molecule type" value="Genomic_DNA"/>
</dbReference>